<reference evidence="2" key="1">
    <citation type="journal article" date="2020" name="Stud. Mycol.">
        <title>101 Dothideomycetes genomes: a test case for predicting lifestyles and emergence of pathogens.</title>
        <authorList>
            <person name="Haridas S."/>
            <person name="Albert R."/>
            <person name="Binder M."/>
            <person name="Bloem J."/>
            <person name="Labutti K."/>
            <person name="Salamov A."/>
            <person name="Andreopoulos B."/>
            <person name="Baker S."/>
            <person name="Barry K."/>
            <person name="Bills G."/>
            <person name="Bluhm B."/>
            <person name="Cannon C."/>
            <person name="Castanera R."/>
            <person name="Culley D."/>
            <person name="Daum C."/>
            <person name="Ezra D."/>
            <person name="Gonzalez J."/>
            <person name="Henrissat B."/>
            <person name="Kuo A."/>
            <person name="Liang C."/>
            <person name="Lipzen A."/>
            <person name="Lutzoni F."/>
            <person name="Magnuson J."/>
            <person name="Mondo S."/>
            <person name="Nolan M."/>
            <person name="Ohm R."/>
            <person name="Pangilinan J."/>
            <person name="Park H.-J."/>
            <person name="Ramirez L."/>
            <person name="Alfaro M."/>
            <person name="Sun H."/>
            <person name="Tritt A."/>
            <person name="Yoshinaga Y."/>
            <person name="Zwiers L.-H."/>
            <person name="Turgeon B."/>
            <person name="Goodwin S."/>
            <person name="Spatafora J."/>
            <person name="Crous P."/>
            <person name="Grigoriev I."/>
        </authorList>
    </citation>
    <scope>NUCLEOTIDE SEQUENCE</scope>
    <source>
        <strain evidence="2">ATCC 36951</strain>
    </source>
</reference>
<dbReference type="EMBL" id="ML993624">
    <property type="protein sequence ID" value="KAF2160664.1"/>
    <property type="molecule type" value="Genomic_DNA"/>
</dbReference>
<protein>
    <submittedName>
        <fullName evidence="2">Uncharacterized protein</fullName>
    </submittedName>
</protein>
<evidence type="ECO:0000313" key="3">
    <source>
        <dbReference type="Proteomes" id="UP000799537"/>
    </source>
</evidence>
<name>A0A6A6C0U5_ZASCE</name>
<evidence type="ECO:0000256" key="1">
    <source>
        <dbReference type="SAM" id="MobiDB-lite"/>
    </source>
</evidence>
<keyword evidence="3" id="KW-1185">Reference proteome</keyword>
<feature type="compositionally biased region" description="Basic residues" evidence="1">
    <location>
        <begin position="48"/>
        <end position="61"/>
    </location>
</feature>
<gene>
    <name evidence="2" type="ORF">M409DRAFT_59704</name>
</gene>
<accession>A0A6A6C0U5</accession>
<dbReference type="AlphaFoldDB" id="A0A6A6C0U5"/>
<organism evidence="2 3">
    <name type="scientific">Zasmidium cellare ATCC 36951</name>
    <dbReference type="NCBI Taxonomy" id="1080233"/>
    <lineage>
        <taxon>Eukaryota</taxon>
        <taxon>Fungi</taxon>
        <taxon>Dikarya</taxon>
        <taxon>Ascomycota</taxon>
        <taxon>Pezizomycotina</taxon>
        <taxon>Dothideomycetes</taxon>
        <taxon>Dothideomycetidae</taxon>
        <taxon>Mycosphaerellales</taxon>
        <taxon>Mycosphaerellaceae</taxon>
        <taxon>Zasmidium</taxon>
    </lineage>
</organism>
<feature type="compositionally biased region" description="Low complexity" evidence="1">
    <location>
        <begin position="9"/>
        <end position="25"/>
    </location>
</feature>
<sequence length="134" mass="14544">MAITSPEMTASDSSTPTADSADTSPIAQSAIGRKRSTDSGYETASLRARTRGKITKHSTDRKRRMVALNIPQDVIRFHFGARDKVFQSIVGRVSGHAGPSHQRGCEQQPRFPPRSSPNVSARPPVPSHRSQHSG</sequence>
<dbReference type="Proteomes" id="UP000799537">
    <property type="component" value="Unassembled WGS sequence"/>
</dbReference>
<feature type="region of interest" description="Disordered" evidence="1">
    <location>
        <begin position="93"/>
        <end position="134"/>
    </location>
</feature>
<proteinExistence type="predicted"/>
<feature type="region of interest" description="Disordered" evidence="1">
    <location>
        <begin position="1"/>
        <end position="61"/>
    </location>
</feature>
<evidence type="ECO:0000313" key="2">
    <source>
        <dbReference type="EMBL" id="KAF2160664.1"/>
    </source>
</evidence>
<dbReference type="GeneID" id="54567542"/>
<dbReference type="RefSeq" id="XP_033661553.1">
    <property type="nucleotide sequence ID" value="XM_033814270.1"/>
</dbReference>